<accession>A0A239PS58</accession>
<evidence type="ECO:0000256" key="1">
    <source>
        <dbReference type="SAM" id="MobiDB-lite"/>
    </source>
</evidence>
<proteinExistence type="predicted"/>
<keyword evidence="2" id="KW-1133">Transmembrane helix</keyword>
<feature type="transmembrane region" description="Helical" evidence="2">
    <location>
        <begin position="48"/>
        <end position="71"/>
    </location>
</feature>
<keyword evidence="4" id="KW-1185">Reference proteome</keyword>
<dbReference type="EMBL" id="FZQB01000004">
    <property type="protein sequence ID" value="SNT72980.1"/>
    <property type="molecule type" value="Genomic_DNA"/>
</dbReference>
<gene>
    <name evidence="3" type="ORF">SAMN05444959_104151</name>
</gene>
<evidence type="ECO:0000313" key="4">
    <source>
        <dbReference type="Proteomes" id="UP000198307"/>
    </source>
</evidence>
<evidence type="ECO:0000256" key="2">
    <source>
        <dbReference type="SAM" id="Phobius"/>
    </source>
</evidence>
<dbReference type="OrthoDB" id="7833467at2"/>
<dbReference type="AlphaFoldDB" id="A0A239PS58"/>
<reference evidence="3 4" key="1">
    <citation type="submission" date="2017-07" db="EMBL/GenBank/DDBJ databases">
        <authorList>
            <person name="Sun Z.S."/>
            <person name="Albrecht U."/>
            <person name="Echele G."/>
            <person name="Lee C.C."/>
        </authorList>
    </citation>
    <scope>NUCLEOTIDE SEQUENCE [LARGE SCALE GENOMIC DNA]</scope>
    <source>
        <strain evidence="3 4">DSM 14827</strain>
    </source>
</reference>
<evidence type="ECO:0000313" key="3">
    <source>
        <dbReference type="EMBL" id="SNT72980.1"/>
    </source>
</evidence>
<feature type="transmembrane region" description="Helical" evidence="2">
    <location>
        <begin position="16"/>
        <end position="36"/>
    </location>
</feature>
<organism evidence="3 4">
    <name type="scientific">Paracoccus seriniphilus</name>
    <dbReference type="NCBI Taxonomy" id="184748"/>
    <lineage>
        <taxon>Bacteria</taxon>
        <taxon>Pseudomonadati</taxon>
        <taxon>Pseudomonadota</taxon>
        <taxon>Alphaproteobacteria</taxon>
        <taxon>Rhodobacterales</taxon>
        <taxon>Paracoccaceae</taxon>
        <taxon>Paracoccus</taxon>
    </lineage>
</organism>
<dbReference type="Proteomes" id="UP000198307">
    <property type="component" value="Unassembled WGS sequence"/>
</dbReference>
<keyword evidence="2" id="KW-0472">Membrane</keyword>
<feature type="region of interest" description="Disordered" evidence="1">
    <location>
        <begin position="121"/>
        <end position="155"/>
    </location>
</feature>
<dbReference type="RefSeq" id="WP_089343755.1">
    <property type="nucleotide sequence ID" value="NZ_FZQB01000004.1"/>
</dbReference>
<feature type="compositionally biased region" description="Low complexity" evidence="1">
    <location>
        <begin position="123"/>
        <end position="137"/>
    </location>
</feature>
<protein>
    <submittedName>
        <fullName evidence="3">Uncharacterized protein</fullName>
    </submittedName>
</protein>
<keyword evidence="2" id="KW-0812">Transmembrane</keyword>
<name>A0A239PS58_9RHOB</name>
<sequence length="313" mass="33467">MSLVARITSLAQRDSMSAIGLGLSAAWLALVLIFWLVTPAAQTEIGGIGRLVAVVGILLPLVLIWTAVALARSIATLRAEAEDMRRSLTLLREFAATRGAPPPAHPEGPARTAPAARPLEGRTTATSSPVPPAAATTRMRPVEPRPTPPAADADEKVTVAPETLIRALNFPDGPDDADAISALRSALKDQSNSRVLRASQDVITLLASHDIYMDDLSPVHAPAEVWRDLAQGARGETVSALGAIREEATEDVVASMLQQDEIFRDAAHHFLRHFDALLSRLIPQLDDDRIATLSQTRSARAFMLLGRVTGIFG</sequence>